<dbReference type="Proteomes" id="UP001163046">
    <property type="component" value="Unassembled WGS sequence"/>
</dbReference>
<dbReference type="InterPro" id="IPR011531">
    <property type="entry name" value="HCO3_transpt-like_TM_dom"/>
</dbReference>
<feature type="signal peptide" evidence="2">
    <location>
        <begin position="1"/>
        <end position="21"/>
    </location>
</feature>
<dbReference type="GO" id="GO:0016020">
    <property type="term" value="C:membrane"/>
    <property type="evidence" value="ECO:0007669"/>
    <property type="project" value="InterPro"/>
</dbReference>
<keyword evidence="2" id="KW-0732">Signal</keyword>
<feature type="chain" id="PRO_5040842193" evidence="2">
    <location>
        <begin position="22"/>
        <end position="63"/>
    </location>
</feature>
<feature type="compositionally biased region" description="Acidic residues" evidence="1">
    <location>
        <begin position="44"/>
        <end position="57"/>
    </location>
</feature>
<proteinExistence type="predicted"/>
<sequence>MFGVLFYLGVCSLSGIQLVDRLIMMFMPPKYHPDVQYVRKLDNEEPADDDSDLDEYDSVFMPV</sequence>
<keyword evidence="5" id="KW-1185">Reference proteome</keyword>
<evidence type="ECO:0000256" key="1">
    <source>
        <dbReference type="SAM" id="MobiDB-lite"/>
    </source>
</evidence>
<accession>A0A9W9ZJ52</accession>
<feature type="region of interest" description="Disordered" evidence="1">
    <location>
        <begin position="42"/>
        <end position="63"/>
    </location>
</feature>
<comment type="caution">
    <text evidence="4">The sequence shown here is derived from an EMBL/GenBank/DDBJ whole genome shotgun (WGS) entry which is preliminary data.</text>
</comment>
<dbReference type="Pfam" id="PF00955">
    <property type="entry name" value="HCO3_cotransp"/>
    <property type="match status" value="1"/>
</dbReference>
<evidence type="ECO:0000313" key="4">
    <source>
        <dbReference type="EMBL" id="KAJ7381653.1"/>
    </source>
</evidence>
<evidence type="ECO:0000313" key="5">
    <source>
        <dbReference type="Proteomes" id="UP001163046"/>
    </source>
</evidence>
<reference evidence="4" key="1">
    <citation type="submission" date="2023-01" db="EMBL/GenBank/DDBJ databases">
        <title>Genome assembly of the deep-sea coral Lophelia pertusa.</title>
        <authorList>
            <person name="Herrera S."/>
            <person name="Cordes E."/>
        </authorList>
    </citation>
    <scope>NUCLEOTIDE SEQUENCE</scope>
    <source>
        <strain evidence="4">USNM1676648</strain>
        <tissue evidence="4">Polyp</tissue>
    </source>
</reference>
<organism evidence="4 5">
    <name type="scientific">Desmophyllum pertusum</name>
    <dbReference type="NCBI Taxonomy" id="174260"/>
    <lineage>
        <taxon>Eukaryota</taxon>
        <taxon>Metazoa</taxon>
        <taxon>Cnidaria</taxon>
        <taxon>Anthozoa</taxon>
        <taxon>Hexacorallia</taxon>
        <taxon>Scleractinia</taxon>
        <taxon>Caryophylliina</taxon>
        <taxon>Caryophylliidae</taxon>
        <taxon>Desmophyllum</taxon>
    </lineage>
</organism>
<name>A0A9W9ZJ52_9CNID</name>
<dbReference type="GO" id="GO:0006820">
    <property type="term" value="P:monoatomic anion transport"/>
    <property type="evidence" value="ECO:0007669"/>
    <property type="project" value="InterPro"/>
</dbReference>
<feature type="non-terminal residue" evidence="4">
    <location>
        <position position="63"/>
    </location>
</feature>
<dbReference type="AlphaFoldDB" id="A0A9W9ZJ52"/>
<gene>
    <name evidence="4" type="primary">SLC4A1</name>
    <name evidence="4" type="ORF">OS493_039860</name>
</gene>
<evidence type="ECO:0000259" key="3">
    <source>
        <dbReference type="Pfam" id="PF00955"/>
    </source>
</evidence>
<dbReference type="OrthoDB" id="1735926at2759"/>
<evidence type="ECO:0000256" key="2">
    <source>
        <dbReference type="SAM" id="SignalP"/>
    </source>
</evidence>
<feature type="domain" description="Bicarbonate transporter-like transmembrane" evidence="3">
    <location>
        <begin position="1"/>
        <end position="42"/>
    </location>
</feature>
<protein>
    <submittedName>
        <fullName evidence="4">Band 3 anion exchange protein</fullName>
    </submittedName>
</protein>
<dbReference type="EMBL" id="MU826122">
    <property type="protein sequence ID" value="KAJ7381653.1"/>
    <property type="molecule type" value="Genomic_DNA"/>
</dbReference>